<dbReference type="SUPFAM" id="SSF51735">
    <property type="entry name" value="NAD(P)-binding Rossmann-fold domains"/>
    <property type="match status" value="1"/>
</dbReference>
<evidence type="ECO:0000313" key="5">
    <source>
        <dbReference type="EMBL" id="TQN48195.1"/>
    </source>
</evidence>
<comment type="pathway">
    <text evidence="1">Metabolic intermediate biosynthesis; chorismate biosynthesis; chorismate from D-erythrose 4-phosphate and phosphoenolpyruvate: step 4/7.</text>
</comment>
<organism evidence="5 6">
    <name type="scientific">Humibacillus xanthopallidus</name>
    <dbReference type="NCBI Taxonomy" id="412689"/>
    <lineage>
        <taxon>Bacteria</taxon>
        <taxon>Bacillati</taxon>
        <taxon>Actinomycetota</taxon>
        <taxon>Actinomycetes</taxon>
        <taxon>Micrococcales</taxon>
        <taxon>Intrasporangiaceae</taxon>
        <taxon>Humibacillus</taxon>
    </lineage>
</organism>
<dbReference type="PANTHER" id="PTHR21089">
    <property type="entry name" value="SHIKIMATE DEHYDROGENASE"/>
    <property type="match status" value="1"/>
</dbReference>
<dbReference type="GO" id="GO:0005829">
    <property type="term" value="C:cytosol"/>
    <property type="evidence" value="ECO:0007669"/>
    <property type="project" value="TreeGrafter"/>
</dbReference>
<evidence type="ECO:0000313" key="6">
    <source>
        <dbReference type="Proteomes" id="UP000320085"/>
    </source>
</evidence>
<dbReference type="PANTHER" id="PTHR21089:SF1">
    <property type="entry name" value="BIFUNCTIONAL 3-DEHYDROQUINATE DEHYDRATASE_SHIKIMATE DEHYDROGENASE, CHLOROPLASTIC"/>
    <property type="match status" value="1"/>
</dbReference>
<feature type="domain" description="Shikimate dehydrogenase substrate binding N-terminal" evidence="3">
    <location>
        <begin position="13"/>
        <end position="95"/>
    </location>
</feature>
<sequence>MLTIPAEQTRCAVWGSPIAHSLSPVLHRAAHVALGLTTWSYDRREVDTESFAGALEQLDETWRGLSLTMPLKEVALQAAVEATDTARETGAANTLVRVEGGWLADNTDVHGITAALAAVGCDLASDAVTEVVVVGSGATARSAIAALAASGDSRDSGAVAARRVTLMVRDEARPETVAQARAAGLEVAVAALGEWPDADLVISTVPPSAGLPLDTLPTTDGGRTRVLLDVVYGEGPTPLQRGGQHRGWTLARGVDMLLHQATRQVSLMTGQPAPLAAMAEALYAVVDPVWGVRTSAGGR</sequence>
<accession>A0A543PVV9</accession>
<keyword evidence="2" id="KW-0057">Aromatic amino acid biosynthesis</keyword>
<dbReference type="RefSeq" id="WP_246069642.1">
    <property type="nucleotide sequence ID" value="NZ_BAAAQC010000001.1"/>
</dbReference>
<dbReference type="Pfam" id="PF08501">
    <property type="entry name" value="Shikimate_dh_N"/>
    <property type="match status" value="1"/>
</dbReference>
<dbReference type="GO" id="GO:0004764">
    <property type="term" value="F:shikimate 3-dehydrogenase (NADP+) activity"/>
    <property type="evidence" value="ECO:0007669"/>
    <property type="project" value="InterPro"/>
</dbReference>
<dbReference type="Pfam" id="PF18317">
    <property type="entry name" value="SDH_C"/>
    <property type="match status" value="1"/>
</dbReference>
<dbReference type="InterPro" id="IPR046346">
    <property type="entry name" value="Aminoacid_DH-like_N_sf"/>
</dbReference>
<evidence type="ECO:0000256" key="2">
    <source>
        <dbReference type="ARBA" id="ARBA00023141"/>
    </source>
</evidence>
<protein>
    <submittedName>
        <fullName evidence="5">Shikimate dehydrogenase</fullName>
    </submittedName>
</protein>
<evidence type="ECO:0000259" key="4">
    <source>
        <dbReference type="Pfam" id="PF18317"/>
    </source>
</evidence>
<comment type="caution">
    <text evidence="5">The sequence shown here is derived from an EMBL/GenBank/DDBJ whole genome shotgun (WGS) entry which is preliminary data.</text>
</comment>
<dbReference type="InterPro" id="IPR036291">
    <property type="entry name" value="NAD(P)-bd_dom_sf"/>
</dbReference>
<dbReference type="Gene3D" id="3.40.50.10860">
    <property type="entry name" value="Leucine Dehydrogenase, chain A, domain 1"/>
    <property type="match status" value="1"/>
</dbReference>
<dbReference type="InterPro" id="IPR022893">
    <property type="entry name" value="Shikimate_DH_fam"/>
</dbReference>
<dbReference type="GO" id="GO:0009423">
    <property type="term" value="P:chorismate biosynthetic process"/>
    <property type="evidence" value="ECO:0007669"/>
    <property type="project" value="TreeGrafter"/>
</dbReference>
<dbReference type="GO" id="GO:0009073">
    <property type="term" value="P:aromatic amino acid family biosynthetic process"/>
    <property type="evidence" value="ECO:0007669"/>
    <property type="project" value="UniProtKB-KW"/>
</dbReference>
<dbReference type="GO" id="GO:0050661">
    <property type="term" value="F:NADP binding"/>
    <property type="evidence" value="ECO:0007669"/>
    <property type="project" value="TreeGrafter"/>
</dbReference>
<evidence type="ECO:0000259" key="3">
    <source>
        <dbReference type="Pfam" id="PF08501"/>
    </source>
</evidence>
<evidence type="ECO:0000256" key="1">
    <source>
        <dbReference type="ARBA" id="ARBA00004871"/>
    </source>
</evidence>
<dbReference type="NCBIfam" id="NF001311">
    <property type="entry name" value="PRK00258.1-3"/>
    <property type="match status" value="1"/>
</dbReference>
<dbReference type="GO" id="GO:0019632">
    <property type="term" value="P:shikimate metabolic process"/>
    <property type="evidence" value="ECO:0007669"/>
    <property type="project" value="TreeGrafter"/>
</dbReference>
<feature type="domain" description="SDH C-terminal" evidence="4">
    <location>
        <begin position="253"/>
        <end position="282"/>
    </location>
</feature>
<name>A0A543PVV9_9MICO</name>
<reference evidence="5 6" key="1">
    <citation type="submission" date="2019-06" db="EMBL/GenBank/DDBJ databases">
        <title>Sequencing the genomes of 1000 actinobacteria strains.</title>
        <authorList>
            <person name="Klenk H.-P."/>
        </authorList>
    </citation>
    <scope>NUCLEOTIDE SEQUENCE [LARGE SCALE GENOMIC DNA]</scope>
    <source>
        <strain evidence="5 6">DSM 21776</strain>
    </source>
</reference>
<keyword evidence="2" id="KW-0028">Amino-acid biosynthesis</keyword>
<proteinExistence type="predicted"/>
<dbReference type="Gene3D" id="3.40.50.720">
    <property type="entry name" value="NAD(P)-binding Rossmann-like Domain"/>
    <property type="match status" value="1"/>
</dbReference>
<dbReference type="SUPFAM" id="SSF53223">
    <property type="entry name" value="Aminoacid dehydrogenase-like, N-terminal domain"/>
    <property type="match status" value="1"/>
</dbReference>
<dbReference type="Proteomes" id="UP000320085">
    <property type="component" value="Unassembled WGS sequence"/>
</dbReference>
<dbReference type="EMBL" id="VFQF01000001">
    <property type="protein sequence ID" value="TQN48195.1"/>
    <property type="molecule type" value="Genomic_DNA"/>
</dbReference>
<dbReference type="InterPro" id="IPR041121">
    <property type="entry name" value="SDH_C"/>
</dbReference>
<dbReference type="AlphaFoldDB" id="A0A543PVV9"/>
<dbReference type="InterPro" id="IPR013708">
    <property type="entry name" value="Shikimate_DH-bd_N"/>
</dbReference>
<gene>
    <name evidence="5" type="ORF">FHX52_1320</name>
</gene>